<dbReference type="RefSeq" id="WP_167314458.1">
    <property type="nucleotide sequence ID" value="NZ_CP050266.1"/>
</dbReference>
<feature type="chain" id="PRO_5045383465" evidence="3">
    <location>
        <begin position="21"/>
        <end position="337"/>
    </location>
</feature>
<dbReference type="Proteomes" id="UP000501408">
    <property type="component" value="Chromosome 1"/>
</dbReference>
<evidence type="ECO:0000259" key="4">
    <source>
        <dbReference type="Pfam" id="PF09375"/>
    </source>
</evidence>
<dbReference type="Pfam" id="PF09375">
    <property type="entry name" value="Peptidase_M75"/>
    <property type="match status" value="1"/>
</dbReference>
<dbReference type="InterPro" id="IPR038352">
    <property type="entry name" value="Imelysin_sf"/>
</dbReference>
<feature type="signal peptide" evidence="3">
    <location>
        <begin position="1"/>
        <end position="20"/>
    </location>
</feature>
<evidence type="ECO:0000256" key="1">
    <source>
        <dbReference type="ARBA" id="ARBA00004196"/>
    </source>
</evidence>
<organism evidence="5 6">
    <name type="scientific">Salinivibrio costicola</name>
    <name type="common">Vibrio costicola</name>
    <dbReference type="NCBI Taxonomy" id="51367"/>
    <lineage>
        <taxon>Bacteria</taxon>
        <taxon>Pseudomonadati</taxon>
        <taxon>Pseudomonadota</taxon>
        <taxon>Gammaproteobacteria</taxon>
        <taxon>Vibrionales</taxon>
        <taxon>Vibrionaceae</taxon>
        <taxon>Salinivibrio</taxon>
    </lineage>
</organism>
<dbReference type="InterPro" id="IPR034984">
    <property type="entry name" value="Imelysin-like_IPPA"/>
</dbReference>
<name>A0ABX6K3V5_SALCS</name>
<gene>
    <name evidence="5" type="ORF">HBA18_07500</name>
</gene>
<dbReference type="Gene3D" id="1.20.1420.20">
    <property type="entry name" value="M75 peptidase, HXXE motif"/>
    <property type="match status" value="1"/>
</dbReference>
<evidence type="ECO:0000256" key="2">
    <source>
        <dbReference type="ARBA" id="ARBA00022729"/>
    </source>
</evidence>
<proteinExistence type="predicted"/>
<dbReference type="InterPro" id="IPR018976">
    <property type="entry name" value="Imelysin-like"/>
</dbReference>
<feature type="domain" description="Imelysin-like" evidence="4">
    <location>
        <begin position="43"/>
        <end position="310"/>
    </location>
</feature>
<dbReference type="EMBL" id="CP050266">
    <property type="protein sequence ID" value="QIR06232.1"/>
    <property type="molecule type" value="Genomic_DNA"/>
</dbReference>
<reference evidence="5 6" key="1">
    <citation type="submission" date="2020-03" db="EMBL/GenBank/DDBJ databases">
        <title>Genome mining reveals the biosynthetic pathways of PHA and ectoines of the halophilic strain Salinivibrio costicola M318 isolated from fermented shrimp paste.</title>
        <authorList>
            <person name="Doan T.V."/>
            <person name="Tran L.T."/>
            <person name="Trieu T.A."/>
            <person name="Nguyen Q.V."/>
            <person name="Quach T.N."/>
            <person name="Phi T.Q."/>
            <person name="Kumar S."/>
        </authorList>
    </citation>
    <scope>NUCLEOTIDE SEQUENCE [LARGE SCALE GENOMIC DNA]</scope>
    <source>
        <strain evidence="5 6">M318</strain>
    </source>
</reference>
<comment type="subcellular location">
    <subcellularLocation>
        <location evidence="1">Cell envelope</location>
    </subcellularLocation>
</comment>
<keyword evidence="6" id="KW-1185">Reference proteome</keyword>
<evidence type="ECO:0000256" key="3">
    <source>
        <dbReference type="SAM" id="SignalP"/>
    </source>
</evidence>
<dbReference type="CDD" id="cd14659">
    <property type="entry name" value="Imelysin-like_IPPA"/>
    <property type="match status" value="1"/>
</dbReference>
<keyword evidence="2 3" id="KW-0732">Signal</keyword>
<dbReference type="PROSITE" id="PS51257">
    <property type="entry name" value="PROKAR_LIPOPROTEIN"/>
    <property type="match status" value="1"/>
</dbReference>
<protein>
    <submittedName>
        <fullName evidence="5">Imelysin family protein</fullName>
    </submittedName>
</protein>
<sequence>MRFRLNAVAVLSVSATLWLTGCLSQTETGPNHGLWQLQKQRSEHFKQTAAQLASTTAAVCNDRATLAEARAAWQTTMAAWMPLQGVEKGSEQALAQSWRIQFYPDKKNTTGRKINALLAADKTWQANDLAEQSVAVQGVGAMEWLLYDAQADMRDAKQCQLAKAVSGRLSQTASALNEAWQQNPWQGMSPSMAMAEKLGALNHQLDYVMKKLSNPLGKPGFPNPYQGEAWRSRHSLALLGESIQAMQAMYHADGGIEQALRERGFEKVADRVSEHWQLAYDSVPTDGVPLFERLNSVDGYRDMLTVYNNLEYLKLVLNGQVAQDLGIVVGFNATDGD</sequence>
<evidence type="ECO:0000313" key="5">
    <source>
        <dbReference type="EMBL" id="QIR06232.1"/>
    </source>
</evidence>
<accession>A0ABX6K3V5</accession>
<evidence type="ECO:0000313" key="6">
    <source>
        <dbReference type="Proteomes" id="UP000501408"/>
    </source>
</evidence>